<dbReference type="SMART" id="SM01083">
    <property type="entry name" value="Cir_N"/>
    <property type="match status" value="1"/>
</dbReference>
<feature type="coiled-coil region" evidence="8">
    <location>
        <begin position="22"/>
        <end position="56"/>
    </location>
</feature>
<feature type="region of interest" description="Disordered" evidence="9">
    <location>
        <begin position="370"/>
        <end position="441"/>
    </location>
</feature>
<feature type="compositionally biased region" description="Low complexity" evidence="9">
    <location>
        <begin position="102"/>
        <end position="113"/>
    </location>
</feature>
<dbReference type="InterPro" id="IPR022209">
    <property type="entry name" value="CWC25"/>
</dbReference>
<dbReference type="EMBL" id="OX459123">
    <property type="protein sequence ID" value="CAI9109936.1"/>
    <property type="molecule type" value="Genomic_DNA"/>
</dbReference>
<feature type="compositionally biased region" description="Basic and acidic residues" evidence="9">
    <location>
        <begin position="119"/>
        <end position="130"/>
    </location>
</feature>
<dbReference type="Pfam" id="PF12542">
    <property type="entry name" value="CWC25"/>
    <property type="match status" value="1"/>
</dbReference>
<keyword evidence="12" id="KW-1185">Reference proteome</keyword>
<dbReference type="GO" id="GO:0000398">
    <property type="term" value="P:mRNA splicing, via spliceosome"/>
    <property type="evidence" value="ECO:0007669"/>
    <property type="project" value="TreeGrafter"/>
</dbReference>
<dbReference type="InterPro" id="IPR051376">
    <property type="entry name" value="CWC25_splicing_factor"/>
</dbReference>
<evidence type="ECO:0000256" key="7">
    <source>
        <dbReference type="ARBA" id="ARBA00023242"/>
    </source>
</evidence>
<feature type="compositionally biased region" description="Basic and acidic residues" evidence="9">
    <location>
        <begin position="222"/>
        <end position="233"/>
    </location>
</feature>
<keyword evidence="5 8" id="KW-0175">Coiled coil</keyword>
<evidence type="ECO:0000256" key="3">
    <source>
        <dbReference type="ARBA" id="ARBA00022664"/>
    </source>
</evidence>
<feature type="region of interest" description="Disordered" evidence="9">
    <location>
        <begin position="148"/>
        <end position="350"/>
    </location>
</feature>
<evidence type="ECO:0000256" key="1">
    <source>
        <dbReference type="ARBA" id="ARBA00004123"/>
    </source>
</evidence>
<keyword evidence="6" id="KW-0508">mRNA splicing</keyword>
<keyword evidence="4" id="KW-0747">Spliceosome</keyword>
<feature type="region of interest" description="Disordered" evidence="9">
    <location>
        <begin position="83"/>
        <end position="130"/>
    </location>
</feature>
<evidence type="ECO:0000256" key="5">
    <source>
        <dbReference type="ARBA" id="ARBA00023054"/>
    </source>
</evidence>
<keyword evidence="7" id="KW-0539">Nucleus</keyword>
<name>A0AAV1DSD9_OLDCO</name>
<feature type="compositionally biased region" description="Basic and acidic residues" evidence="9">
    <location>
        <begin position="164"/>
        <end position="176"/>
    </location>
</feature>
<reference evidence="11" key="1">
    <citation type="submission" date="2023-03" db="EMBL/GenBank/DDBJ databases">
        <authorList>
            <person name="Julca I."/>
        </authorList>
    </citation>
    <scope>NUCLEOTIDE SEQUENCE</scope>
</reference>
<dbReference type="AlphaFoldDB" id="A0AAV1DSD9"/>
<feature type="compositionally biased region" description="Basic and acidic residues" evidence="9">
    <location>
        <begin position="201"/>
        <end position="212"/>
    </location>
</feature>
<evidence type="ECO:0000256" key="8">
    <source>
        <dbReference type="SAM" id="Coils"/>
    </source>
</evidence>
<dbReference type="PANTHER" id="PTHR16196:SF0">
    <property type="entry name" value="PRE-MRNA-SPLICING FACTOR CWC25 HOMOLOG"/>
    <property type="match status" value="1"/>
</dbReference>
<evidence type="ECO:0000256" key="4">
    <source>
        <dbReference type="ARBA" id="ARBA00022728"/>
    </source>
</evidence>
<evidence type="ECO:0000259" key="10">
    <source>
        <dbReference type="SMART" id="SM01083"/>
    </source>
</evidence>
<accession>A0AAV1DSD9</accession>
<organism evidence="11 12">
    <name type="scientific">Oldenlandia corymbosa var. corymbosa</name>
    <dbReference type="NCBI Taxonomy" id="529605"/>
    <lineage>
        <taxon>Eukaryota</taxon>
        <taxon>Viridiplantae</taxon>
        <taxon>Streptophyta</taxon>
        <taxon>Embryophyta</taxon>
        <taxon>Tracheophyta</taxon>
        <taxon>Spermatophyta</taxon>
        <taxon>Magnoliopsida</taxon>
        <taxon>eudicotyledons</taxon>
        <taxon>Gunneridae</taxon>
        <taxon>Pentapetalae</taxon>
        <taxon>asterids</taxon>
        <taxon>lamiids</taxon>
        <taxon>Gentianales</taxon>
        <taxon>Rubiaceae</taxon>
        <taxon>Rubioideae</taxon>
        <taxon>Spermacoceae</taxon>
        <taxon>Hedyotis-Oldenlandia complex</taxon>
        <taxon>Oldenlandia</taxon>
    </lineage>
</organism>
<proteinExistence type="inferred from homology"/>
<keyword evidence="3" id="KW-0507">mRNA processing</keyword>
<comment type="subcellular location">
    <subcellularLocation>
        <location evidence="1">Nucleus</location>
    </subcellularLocation>
</comment>
<dbReference type="Proteomes" id="UP001161247">
    <property type="component" value="Chromosome 6"/>
</dbReference>
<dbReference type="InterPro" id="IPR019339">
    <property type="entry name" value="CIR_N_dom"/>
</dbReference>
<dbReference type="PANTHER" id="PTHR16196">
    <property type="entry name" value="CELL CYCLE CONTROL PROTEIN CWF25"/>
    <property type="match status" value="1"/>
</dbReference>
<dbReference type="Pfam" id="PF10197">
    <property type="entry name" value="Cir_N"/>
    <property type="match status" value="1"/>
</dbReference>
<feature type="compositionally biased region" description="Basic and acidic residues" evidence="9">
    <location>
        <begin position="287"/>
        <end position="334"/>
    </location>
</feature>
<evidence type="ECO:0000313" key="12">
    <source>
        <dbReference type="Proteomes" id="UP001161247"/>
    </source>
</evidence>
<feature type="domain" description="CBF1-interacting co-repressor CIR N-terminal" evidence="10">
    <location>
        <begin position="10"/>
        <end position="46"/>
    </location>
</feature>
<gene>
    <name evidence="11" type="ORF">OLC1_LOCUS17705</name>
</gene>
<evidence type="ECO:0000256" key="2">
    <source>
        <dbReference type="ARBA" id="ARBA00006695"/>
    </source>
</evidence>
<sequence length="441" mass="50760">MALKFLNKKGWHTGSLRNIENVWKAEQKHEAEQKKLEELRKQIQEERERSEFRLLQEQAGLVPRQERLEFLYDSGLAVGKGSSSGGFKALESLPPKPTDTPASTSASKQQQQSVPGALFEDKQQSSSDAWRKLHSDPLLLIRQREQEALTRVKNNPIQMAMIRKSVEATKNKKNSNDEDVEKASRKKRHKRKHEKHSSSKHHSDSENSDPKEGRKKYSSLKHNSDSEDSDPKEGRKKYSSSKHHSDSEDSASRERRKSTSRRGSYKASRSSKDELNSGEGRQSTSAKYKDVQKEDAYRESRRESDSSKCDSKEKRFPNDSKFDSSSEISRRRGYEPLNNGRHRKPVKLSEEERAARLREMQMDAEIHEKHRLKRIKKAEENDNQEAFRAGTSKGRSFLDDVQKSVYGTDKGGSSTIEESVRRRTHYLQGRSDASEVNAFRR</sequence>
<feature type="compositionally biased region" description="Basic residues" evidence="9">
    <location>
        <begin position="254"/>
        <end position="264"/>
    </location>
</feature>
<dbReference type="GO" id="GO:0005684">
    <property type="term" value="C:U2-type spliceosomal complex"/>
    <property type="evidence" value="ECO:0007669"/>
    <property type="project" value="TreeGrafter"/>
</dbReference>
<evidence type="ECO:0000256" key="9">
    <source>
        <dbReference type="SAM" id="MobiDB-lite"/>
    </source>
</evidence>
<feature type="compositionally biased region" description="Basic residues" evidence="9">
    <location>
        <begin position="184"/>
        <end position="200"/>
    </location>
</feature>
<feature type="compositionally biased region" description="Basic and acidic residues" evidence="9">
    <location>
        <begin position="243"/>
        <end position="253"/>
    </location>
</feature>
<evidence type="ECO:0000313" key="11">
    <source>
        <dbReference type="EMBL" id="CAI9109936.1"/>
    </source>
</evidence>
<comment type="similarity">
    <text evidence="2">Belongs to the CWC25 family.</text>
</comment>
<evidence type="ECO:0000256" key="6">
    <source>
        <dbReference type="ARBA" id="ARBA00023187"/>
    </source>
</evidence>
<protein>
    <submittedName>
        <fullName evidence="11">OLC1v1009878C1</fullName>
    </submittedName>
</protein>